<name>X1CJB0_9ZZZZ</name>
<accession>X1CJB0</accession>
<protein>
    <submittedName>
        <fullName evidence="1">Uncharacterized protein</fullName>
    </submittedName>
</protein>
<proteinExistence type="predicted"/>
<evidence type="ECO:0000313" key="1">
    <source>
        <dbReference type="EMBL" id="GAG93117.1"/>
    </source>
</evidence>
<comment type="caution">
    <text evidence="1">The sequence shown here is derived from an EMBL/GenBank/DDBJ whole genome shotgun (WGS) entry which is preliminary data.</text>
</comment>
<gene>
    <name evidence="1" type="ORF">S01H4_44689</name>
</gene>
<dbReference type="EMBL" id="BART01024804">
    <property type="protein sequence ID" value="GAG93117.1"/>
    <property type="molecule type" value="Genomic_DNA"/>
</dbReference>
<feature type="non-terminal residue" evidence="1">
    <location>
        <position position="1"/>
    </location>
</feature>
<organism evidence="1">
    <name type="scientific">marine sediment metagenome</name>
    <dbReference type="NCBI Taxonomy" id="412755"/>
    <lineage>
        <taxon>unclassified sequences</taxon>
        <taxon>metagenomes</taxon>
        <taxon>ecological metagenomes</taxon>
    </lineage>
</organism>
<sequence>NYRIIAQGILDTGFDHFFHLRESRKYEAKQTILESSPTYGYQFPIKII</sequence>
<reference evidence="1" key="1">
    <citation type="journal article" date="2014" name="Front. Microbiol.">
        <title>High frequency of phylogenetically diverse reductive dehalogenase-homologous genes in deep subseafloor sedimentary metagenomes.</title>
        <authorList>
            <person name="Kawai M."/>
            <person name="Futagami T."/>
            <person name="Toyoda A."/>
            <person name="Takaki Y."/>
            <person name="Nishi S."/>
            <person name="Hori S."/>
            <person name="Arai W."/>
            <person name="Tsubouchi T."/>
            <person name="Morono Y."/>
            <person name="Uchiyama I."/>
            <person name="Ito T."/>
            <person name="Fujiyama A."/>
            <person name="Inagaki F."/>
            <person name="Takami H."/>
        </authorList>
    </citation>
    <scope>NUCLEOTIDE SEQUENCE</scope>
    <source>
        <strain evidence="1">Expedition CK06-06</strain>
    </source>
</reference>
<dbReference type="AlphaFoldDB" id="X1CJB0"/>